<dbReference type="GeneID" id="301458085"/>
<evidence type="ECO:0000313" key="1">
    <source>
        <dbReference type="EMBL" id="MDS0245476.1"/>
    </source>
</evidence>
<protein>
    <submittedName>
        <fullName evidence="1">Uncharacterized protein</fullName>
    </submittedName>
</protein>
<sequence>MSSIALDAPAGIDARLGWDPKVTAHDRKRALARELVAERLGVSEKDVLIVREAPGSFGFHTQLVAEIDGDVVPLTIRNISFRAATVVAIGEPGLAFGLDLRDAQPDPDTLADMRRHSHIFNEDDTAALVHHWTRVQAVRDADGRGTRVAAEHVRLDAGGRRGWIPDRRARYDVVDLSRDGWVITLAVARPSSDED</sequence>
<accession>A0AAJ2HG14</accession>
<dbReference type="AlphaFoldDB" id="A0AAJ2HG14"/>
<comment type="caution">
    <text evidence="1">The sequence shown here is derived from an EMBL/GenBank/DDBJ whole genome shotgun (WGS) entry which is preliminary data.</text>
</comment>
<name>A0AAJ2HG14_9MICO</name>
<proteinExistence type="predicted"/>
<organism evidence="1 2">
    <name type="scientific">Microbacterium aurantiacum</name>
    <dbReference type="NCBI Taxonomy" id="162393"/>
    <lineage>
        <taxon>Bacteria</taxon>
        <taxon>Bacillati</taxon>
        <taxon>Actinomycetota</taxon>
        <taxon>Actinomycetes</taxon>
        <taxon>Micrococcales</taxon>
        <taxon>Microbacteriaceae</taxon>
        <taxon>Microbacterium</taxon>
    </lineage>
</organism>
<dbReference type="Proteomes" id="UP001183582">
    <property type="component" value="Unassembled WGS sequence"/>
</dbReference>
<dbReference type="EMBL" id="JAHWXH010000001">
    <property type="protein sequence ID" value="MDS0245476.1"/>
    <property type="molecule type" value="Genomic_DNA"/>
</dbReference>
<evidence type="ECO:0000313" key="2">
    <source>
        <dbReference type="Proteomes" id="UP001183582"/>
    </source>
</evidence>
<dbReference type="RefSeq" id="WP_236967390.1">
    <property type="nucleotide sequence ID" value="NZ_BAAAGR010000001.1"/>
</dbReference>
<gene>
    <name evidence="1" type="ORF">KZC50_07600</name>
</gene>
<reference evidence="1 2" key="1">
    <citation type="submission" date="2021-06" db="EMBL/GenBank/DDBJ databases">
        <title>Genome-based taxonomic framework of Microbacterium strains isolated from marine environment, the description of four new species and reclassification of four preexisting species.</title>
        <authorList>
            <person name="Lee S.D."/>
            <person name="Kim S.-M."/>
            <person name="Byeon Y.-S."/>
            <person name="Yang H.L."/>
            <person name="Kim I.S."/>
        </authorList>
    </citation>
    <scope>NUCLEOTIDE SEQUENCE [LARGE SCALE GENOMIC DNA]</scope>
    <source>
        <strain evidence="1 2">KACC 20514</strain>
    </source>
</reference>